<dbReference type="InterPro" id="IPR001806">
    <property type="entry name" value="Small_GTPase"/>
</dbReference>
<dbReference type="Pfam" id="PF00071">
    <property type="entry name" value="Ras"/>
    <property type="match status" value="1"/>
</dbReference>
<dbReference type="SMART" id="SM00173">
    <property type="entry name" value="RAS"/>
    <property type="match status" value="1"/>
</dbReference>
<dbReference type="EMBL" id="JAODUP010000468">
    <property type="protein sequence ID" value="KAK2149081.1"/>
    <property type="molecule type" value="Genomic_DNA"/>
</dbReference>
<evidence type="ECO:0000256" key="2">
    <source>
        <dbReference type="ARBA" id="ARBA00022553"/>
    </source>
</evidence>
<dbReference type="GO" id="GO:0005886">
    <property type="term" value="C:plasma membrane"/>
    <property type="evidence" value="ECO:0007669"/>
    <property type="project" value="TreeGrafter"/>
</dbReference>
<name>A0AAD9MZ51_9ANNE</name>
<dbReference type="Gene3D" id="3.40.50.300">
    <property type="entry name" value="P-loop containing nucleotide triphosphate hydrolases"/>
    <property type="match status" value="1"/>
</dbReference>
<dbReference type="PANTHER" id="PTHR45775">
    <property type="entry name" value="RAD, GEM/KIR FAMILY MEMBER 2, ISOFORM C"/>
    <property type="match status" value="1"/>
</dbReference>
<dbReference type="PROSITE" id="PS51421">
    <property type="entry name" value="RAS"/>
    <property type="match status" value="1"/>
</dbReference>
<evidence type="ECO:0000313" key="3">
    <source>
        <dbReference type="EMBL" id="KAK2149081.1"/>
    </source>
</evidence>
<dbReference type="GO" id="GO:0005246">
    <property type="term" value="F:calcium channel regulator activity"/>
    <property type="evidence" value="ECO:0007669"/>
    <property type="project" value="TreeGrafter"/>
</dbReference>
<dbReference type="PANTHER" id="PTHR45775:SF6">
    <property type="entry name" value="RAD, GEM_KIR FAMILY MEMBER 2, ISOFORM C"/>
    <property type="match status" value="1"/>
</dbReference>
<dbReference type="InterPro" id="IPR051641">
    <property type="entry name" value="RGK_GTP-binding_reg"/>
</dbReference>
<evidence type="ECO:0000313" key="4">
    <source>
        <dbReference type="Proteomes" id="UP001208570"/>
    </source>
</evidence>
<sequence>MPATPLLYTSLKIASCVFCINLSPVMDAATISGADIISFTSDDETEKSVSILLDGEESTMEFVDMSDRKVDEEVTSYHVDAYVVVYSVEDRRSFESAINRLYEIRETEGRHVALILVANKTDLVRSRAVQEEEGKAAANTYDSKYIEVSAAIDHKIDELLVGVLKQIRLINKKYHNPKPGWKFGRDPGAFLDNCCLLQARENVLAKLFKGEIATSKSCDNLYVL</sequence>
<comment type="similarity">
    <text evidence="1">Belongs to the small GTPase superfamily. RGK family.</text>
</comment>
<dbReference type="GO" id="GO:0005525">
    <property type="term" value="F:GTP binding"/>
    <property type="evidence" value="ECO:0007669"/>
    <property type="project" value="InterPro"/>
</dbReference>
<dbReference type="AlphaFoldDB" id="A0AAD9MZ51"/>
<dbReference type="SMART" id="SM00175">
    <property type="entry name" value="RAB"/>
    <property type="match status" value="1"/>
</dbReference>
<dbReference type="SUPFAM" id="SSF52540">
    <property type="entry name" value="P-loop containing nucleoside triphosphate hydrolases"/>
    <property type="match status" value="1"/>
</dbReference>
<keyword evidence="2" id="KW-0597">Phosphoprotein</keyword>
<accession>A0AAD9MZ51</accession>
<organism evidence="3 4">
    <name type="scientific">Paralvinella palmiformis</name>
    <dbReference type="NCBI Taxonomy" id="53620"/>
    <lineage>
        <taxon>Eukaryota</taxon>
        <taxon>Metazoa</taxon>
        <taxon>Spiralia</taxon>
        <taxon>Lophotrochozoa</taxon>
        <taxon>Annelida</taxon>
        <taxon>Polychaeta</taxon>
        <taxon>Sedentaria</taxon>
        <taxon>Canalipalpata</taxon>
        <taxon>Terebellida</taxon>
        <taxon>Terebelliformia</taxon>
        <taxon>Alvinellidae</taxon>
        <taxon>Paralvinella</taxon>
    </lineage>
</organism>
<dbReference type="GO" id="GO:0003924">
    <property type="term" value="F:GTPase activity"/>
    <property type="evidence" value="ECO:0007669"/>
    <property type="project" value="InterPro"/>
</dbReference>
<dbReference type="InterPro" id="IPR027417">
    <property type="entry name" value="P-loop_NTPase"/>
</dbReference>
<dbReference type="Proteomes" id="UP001208570">
    <property type="component" value="Unassembled WGS sequence"/>
</dbReference>
<reference evidence="3" key="1">
    <citation type="journal article" date="2023" name="Mol. Biol. Evol.">
        <title>Third-Generation Sequencing Reveals the Adaptive Role of the Epigenome in Three Deep-Sea Polychaetes.</title>
        <authorList>
            <person name="Perez M."/>
            <person name="Aroh O."/>
            <person name="Sun Y."/>
            <person name="Lan Y."/>
            <person name="Juniper S.K."/>
            <person name="Young C.R."/>
            <person name="Angers B."/>
            <person name="Qian P.Y."/>
        </authorList>
    </citation>
    <scope>NUCLEOTIDE SEQUENCE</scope>
    <source>
        <strain evidence="3">P08H-3</strain>
    </source>
</reference>
<protein>
    <submittedName>
        <fullName evidence="3">Uncharacterized protein</fullName>
    </submittedName>
</protein>
<dbReference type="PROSITE" id="PS51419">
    <property type="entry name" value="RAB"/>
    <property type="match status" value="1"/>
</dbReference>
<proteinExistence type="inferred from homology"/>
<keyword evidence="4" id="KW-1185">Reference proteome</keyword>
<comment type="caution">
    <text evidence="3">The sequence shown here is derived from an EMBL/GenBank/DDBJ whole genome shotgun (WGS) entry which is preliminary data.</text>
</comment>
<gene>
    <name evidence="3" type="ORF">LSH36_468g00004</name>
</gene>
<evidence type="ECO:0000256" key="1">
    <source>
        <dbReference type="ARBA" id="ARBA00008846"/>
    </source>
</evidence>